<dbReference type="AlphaFoldDB" id="D6TCB3"/>
<protein>
    <submittedName>
        <fullName evidence="1">Uncharacterized protein</fullName>
    </submittedName>
</protein>
<evidence type="ECO:0000313" key="1">
    <source>
        <dbReference type="EMBL" id="EFH89930.1"/>
    </source>
</evidence>
<name>D6TCB3_KTERA</name>
<evidence type="ECO:0000313" key="2">
    <source>
        <dbReference type="Proteomes" id="UP000004508"/>
    </source>
</evidence>
<comment type="caution">
    <text evidence="1">The sequence shown here is derived from an EMBL/GenBank/DDBJ whole genome shotgun (WGS) entry which is preliminary data.</text>
</comment>
<sequence length="50" mass="5504">MKRLVGFERRPVLGEQPQRGEILGRLDQTLAAANPTCAGTSTKKSPDYFV</sequence>
<dbReference type="Proteomes" id="UP000004508">
    <property type="component" value="Unassembled WGS sequence"/>
</dbReference>
<organism evidence="1 2">
    <name type="scientific">Ktedonobacter racemifer DSM 44963</name>
    <dbReference type="NCBI Taxonomy" id="485913"/>
    <lineage>
        <taxon>Bacteria</taxon>
        <taxon>Bacillati</taxon>
        <taxon>Chloroflexota</taxon>
        <taxon>Ktedonobacteria</taxon>
        <taxon>Ktedonobacterales</taxon>
        <taxon>Ktedonobacteraceae</taxon>
        <taxon>Ktedonobacter</taxon>
    </lineage>
</organism>
<dbReference type="InParanoid" id="D6TCB3"/>
<reference evidence="1 2" key="1">
    <citation type="journal article" date="2011" name="Stand. Genomic Sci.">
        <title>Non-contiguous finished genome sequence and contextual data of the filamentous soil bacterium Ktedonobacter racemifer type strain (SOSP1-21).</title>
        <authorList>
            <person name="Chang Y.J."/>
            <person name="Land M."/>
            <person name="Hauser L."/>
            <person name="Chertkov O."/>
            <person name="Del Rio T.G."/>
            <person name="Nolan M."/>
            <person name="Copeland A."/>
            <person name="Tice H."/>
            <person name="Cheng J.F."/>
            <person name="Lucas S."/>
            <person name="Han C."/>
            <person name="Goodwin L."/>
            <person name="Pitluck S."/>
            <person name="Ivanova N."/>
            <person name="Ovchinikova G."/>
            <person name="Pati A."/>
            <person name="Chen A."/>
            <person name="Palaniappan K."/>
            <person name="Mavromatis K."/>
            <person name="Liolios K."/>
            <person name="Brettin T."/>
            <person name="Fiebig A."/>
            <person name="Rohde M."/>
            <person name="Abt B."/>
            <person name="Goker M."/>
            <person name="Detter J.C."/>
            <person name="Woyke T."/>
            <person name="Bristow J."/>
            <person name="Eisen J.A."/>
            <person name="Markowitz V."/>
            <person name="Hugenholtz P."/>
            <person name="Kyrpides N.C."/>
            <person name="Klenk H.P."/>
            <person name="Lapidus A."/>
        </authorList>
    </citation>
    <scope>NUCLEOTIDE SEQUENCE [LARGE SCALE GENOMIC DNA]</scope>
    <source>
        <strain evidence="2">DSM 44963</strain>
    </source>
</reference>
<proteinExistence type="predicted"/>
<keyword evidence="2" id="KW-1185">Reference proteome</keyword>
<accession>D6TCB3</accession>
<dbReference type="EMBL" id="ADVG01000001">
    <property type="protein sequence ID" value="EFH89930.1"/>
    <property type="molecule type" value="Genomic_DNA"/>
</dbReference>
<gene>
    <name evidence="1" type="ORF">Krac_11519</name>
</gene>